<evidence type="ECO:0000256" key="9">
    <source>
        <dbReference type="ARBA" id="ARBA00023121"/>
    </source>
</evidence>
<dbReference type="EMBL" id="JALLAZ020001068">
    <property type="protein sequence ID" value="KAL3781386.1"/>
    <property type="molecule type" value="Genomic_DNA"/>
</dbReference>
<keyword evidence="4" id="KW-0479">Metal-binding</keyword>
<evidence type="ECO:0008006" key="16">
    <source>
        <dbReference type="Google" id="ProtNLM"/>
    </source>
</evidence>
<protein>
    <recommendedName>
        <fullName evidence="16">C2 domain-containing protein</fullName>
    </recommendedName>
</protein>
<dbReference type="GO" id="GO:0005737">
    <property type="term" value="C:cytoplasm"/>
    <property type="evidence" value="ECO:0007669"/>
    <property type="project" value="UniProtKB-ARBA"/>
</dbReference>
<feature type="domain" description="SMP-LTD" evidence="13">
    <location>
        <begin position="130"/>
        <end position="333"/>
    </location>
</feature>
<keyword evidence="10 11" id="KW-0472">Membrane</keyword>
<dbReference type="CDD" id="cd21670">
    <property type="entry name" value="SMP_ESyt"/>
    <property type="match status" value="1"/>
</dbReference>
<evidence type="ECO:0000256" key="10">
    <source>
        <dbReference type="ARBA" id="ARBA00023136"/>
    </source>
</evidence>
<feature type="transmembrane region" description="Helical" evidence="11">
    <location>
        <begin position="305"/>
        <end position="324"/>
    </location>
</feature>
<organism evidence="14 15">
    <name type="scientific">Stephanodiscus triporus</name>
    <dbReference type="NCBI Taxonomy" id="2934178"/>
    <lineage>
        <taxon>Eukaryota</taxon>
        <taxon>Sar</taxon>
        <taxon>Stramenopiles</taxon>
        <taxon>Ochrophyta</taxon>
        <taxon>Bacillariophyta</taxon>
        <taxon>Coscinodiscophyceae</taxon>
        <taxon>Thalassiosirophycidae</taxon>
        <taxon>Stephanodiscales</taxon>
        <taxon>Stephanodiscaceae</taxon>
        <taxon>Stephanodiscus</taxon>
    </lineage>
</organism>
<sequence>MTMASYYAGVDGGGGICSPPAYSSSSFFQSLKHDVKLVVGTMFVTCIALMSYNAYLLFLVKKKKAKENGIKSFADDVADSDAVAASARHPTLRSTAKILRSVSAMSGKSTRSMAADLAKIDGVSDSGNFLSAILDQLWSHMSVAIGDSIKESLDPTLRKLSIPMHFIKLDLGDVPIKTTNMTILRVKLVGEEGDGSDDGAGDKALDVSEWSKGSRSDNCNAQAGIQINVDVVWDGNCDVMLQATLTKSAKLTFGVKHIKLSGRLHILLSPLTNALPVISAVQYGFTNPPKIEMSFTGAAGKILNVAQSTLLGVINSCLAGVLVLPNRMVMPMDLGRYDFIETYRPPVGMVRLTAVQGRGFTLLKGLLLNDIPDIYCIMRLGASDSLRTSTREDDLTPSWENESFDFILYDMDQTVYVNVYDEDLANSDTLLGGAEVTCRELFGDGKDGIADGMCELELELDGTKTGCYVTVKAELFHLTDKLHSFTSSEYDGKNRLCGLATIIVTKAFNVPLPREDAATFIKVQYGGEGTPSKFRKEFFTGTVKDYPGIDALNPMFDCVFQVPLTAAMLNIPLTRELETTIKSPRRMLNTVGRSFRGLDTVGGSFRSSNDIVFTLIDTDGVNETAGHGELGTMTVTHDELIRAYKHTITQTRPIGNKGATLEFRVSLSGMQSDEEKLNWENSPRESNDHFAPALYTTLFATKLSNAAERRPESGATVRVTALRGRGFVIKKRHLKKNDVPDTYCIIRMNGTKEEWKTATIKDDCMPNWNETRDFADIDPARSHIHVDVYDKNGHRGKDDHLGSAKFAVKHLLRKRLMEVELRSGTAPTKSYVTLTCVQLTANKELTPGVGDVLIHYQPELGDEGVESTILNGDVTTPPVSPSCFPSHVGGLPANNIDDGSVVSTCSDSRKPSSRRLRGFPGRLRKKLNLPRKDPLPIDEERSV</sequence>
<evidence type="ECO:0000256" key="5">
    <source>
        <dbReference type="ARBA" id="ARBA00022737"/>
    </source>
</evidence>
<keyword evidence="8" id="KW-0445">Lipid transport</keyword>
<keyword evidence="9" id="KW-0446">Lipid-binding</keyword>
<evidence type="ECO:0000259" key="13">
    <source>
        <dbReference type="PROSITE" id="PS51847"/>
    </source>
</evidence>
<dbReference type="SUPFAM" id="SSF49562">
    <property type="entry name" value="C2 domain (Calcium/lipid-binding domain, CaLB)"/>
    <property type="match status" value="2"/>
</dbReference>
<evidence type="ECO:0000256" key="1">
    <source>
        <dbReference type="ARBA" id="ARBA00004370"/>
    </source>
</evidence>
<dbReference type="PANTHER" id="PTHR45761:SF1">
    <property type="entry name" value="EXTENDED SYNAPTOTAGMIN-LIKE PROTEIN 2, ISOFORM C"/>
    <property type="match status" value="1"/>
</dbReference>
<dbReference type="GO" id="GO:0046872">
    <property type="term" value="F:metal ion binding"/>
    <property type="evidence" value="ECO:0007669"/>
    <property type="project" value="UniProtKB-KW"/>
</dbReference>
<feature type="domain" description="C2" evidence="12">
    <location>
        <begin position="698"/>
        <end position="821"/>
    </location>
</feature>
<dbReference type="GO" id="GO:0006869">
    <property type="term" value="P:lipid transport"/>
    <property type="evidence" value="ECO:0007669"/>
    <property type="project" value="UniProtKB-KW"/>
</dbReference>
<dbReference type="InterPro" id="IPR035892">
    <property type="entry name" value="C2_domain_sf"/>
</dbReference>
<evidence type="ECO:0000256" key="3">
    <source>
        <dbReference type="ARBA" id="ARBA00022692"/>
    </source>
</evidence>
<feature type="domain" description="C2" evidence="12">
    <location>
        <begin position="333"/>
        <end position="451"/>
    </location>
</feature>
<evidence type="ECO:0000256" key="4">
    <source>
        <dbReference type="ARBA" id="ARBA00022723"/>
    </source>
</evidence>
<dbReference type="Pfam" id="PF00168">
    <property type="entry name" value="C2"/>
    <property type="match status" value="2"/>
</dbReference>
<evidence type="ECO:0000256" key="7">
    <source>
        <dbReference type="ARBA" id="ARBA00022989"/>
    </source>
</evidence>
<proteinExistence type="predicted"/>
<dbReference type="InterPro" id="IPR000008">
    <property type="entry name" value="C2_dom"/>
</dbReference>
<name>A0ABD3P1Z3_9STRA</name>
<dbReference type="InterPro" id="IPR051634">
    <property type="entry name" value="Extended_Synaptotagmin"/>
</dbReference>
<feature type="transmembrane region" description="Helical" evidence="11">
    <location>
        <begin position="37"/>
        <end position="60"/>
    </location>
</feature>
<keyword evidence="5" id="KW-0677">Repeat</keyword>
<comment type="subcellular location">
    <subcellularLocation>
        <location evidence="1">Membrane</location>
    </subcellularLocation>
</comment>
<comment type="caution">
    <text evidence="14">The sequence shown here is derived from an EMBL/GenBank/DDBJ whole genome shotgun (WGS) entry which is preliminary data.</text>
</comment>
<dbReference type="InterPro" id="IPR031468">
    <property type="entry name" value="SMP_LBD"/>
</dbReference>
<keyword evidence="3 11" id="KW-0812">Transmembrane</keyword>
<dbReference type="PROSITE" id="PS50004">
    <property type="entry name" value="C2"/>
    <property type="match status" value="2"/>
</dbReference>
<evidence type="ECO:0000256" key="2">
    <source>
        <dbReference type="ARBA" id="ARBA00022448"/>
    </source>
</evidence>
<dbReference type="Proteomes" id="UP001530315">
    <property type="component" value="Unassembled WGS sequence"/>
</dbReference>
<keyword evidence="2" id="KW-0813">Transport</keyword>
<evidence type="ECO:0000259" key="12">
    <source>
        <dbReference type="PROSITE" id="PS50004"/>
    </source>
</evidence>
<dbReference type="GO" id="GO:0016020">
    <property type="term" value="C:membrane"/>
    <property type="evidence" value="ECO:0007669"/>
    <property type="project" value="UniProtKB-SubCell"/>
</dbReference>
<dbReference type="InterPro" id="IPR039010">
    <property type="entry name" value="Synaptotagmin_SMP"/>
</dbReference>
<evidence type="ECO:0000313" key="14">
    <source>
        <dbReference type="EMBL" id="KAL3781386.1"/>
    </source>
</evidence>
<keyword evidence="7 11" id="KW-1133">Transmembrane helix</keyword>
<keyword evidence="15" id="KW-1185">Reference proteome</keyword>
<dbReference type="GO" id="GO:0012505">
    <property type="term" value="C:endomembrane system"/>
    <property type="evidence" value="ECO:0007669"/>
    <property type="project" value="UniProtKB-ARBA"/>
</dbReference>
<accession>A0ABD3P1Z3</accession>
<dbReference type="CDD" id="cd00030">
    <property type="entry name" value="C2"/>
    <property type="match status" value="2"/>
</dbReference>
<reference evidence="14 15" key="1">
    <citation type="submission" date="2024-10" db="EMBL/GenBank/DDBJ databases">
        <title>Updated reference genomes for cyclostephanoid diatoms.</title>
        <authorList>
            <person name="Roberts W.R."/>
            <person name="Alverson A.J."/>
        </authorList>
    </citation>
    <scope>NUCLEOTIDE SEQUENCE [LARGE SCALE GENOMIC DNA]</scope>
    <source>
        <strain evidence="14 15">AJA276-08</strain>
    </source>
</reference>
<evidence type="ECO:0000313" key="15">
    <source>
        <dbReference type="Proteomes" id="UP001530315"/>
    </source>
</evidence>
<keyword evidence="6" id="KW-0106">Calcium</keyword>
<evidence type="ECO:0000256" key="11">
    <source>
        <dbReference type="SAM" id="Phobius"/>
    </source>
</evidence>
<dbReference type="GO" id="GO:0008289">
    <property type="term" value="F:lipid binding"/>
    <property type="evidence" value="ECO:0007669"/>
    <property type="project" value="UniProtKB-KW"/>
</dbReference>
<dbReference type="PANTHER" id="PTHR45761">
    <property type="entry name" value="EXTENDED SYNAPTOTAGMIN-LIKE PROTEIN 2, ISOFORM C"/>
    <property type="match status" value="1"/>
</dbReference>
<dbReference type="Pfam" id="PF17047">
    <property type="entry name" value="SMP_LBD"/>
    <property type="match status" value="1"/>
</dbReference>
<gene>
    <name evidence="14" type="ORF">ACHAW5_010282</name>
</gene>
<evidence type="ECO:0000256" key="8">
    <source>
        <dbReference type="ARBA" id="ARBA00023055"/>
    </source>
</evidence>
<dbReference type="PROSITE" id="PS51847">
    <property type="entry name" value="SMP"/>
    <property type="match status" value="1"/>
</dbReference>
<dbReference type="AlphaFoldDB" id="A0ABD3P1Z3"/>
<dbReference type="SMART" id="SM00239">
    <property type="entry name" value="C2"/>
    <property type="match status" value="2"/>
</dbReference>
<dbReference type="Gene3D" id="2.60.40.150">
    <property type="entry name" value="C2 domain"/>
    <property type="match status" value="2"/>
</dbReference>
<evidence type="ECO:0000256" key="6">
    <source>
        <dbReference type="ARBA" id="ARBA00022837"/>
    </source>
</evidence>